<dbReference type="EMBL" id="RSCJ01000020">
    <property type="protein sequence ID" value="RUR76494.1"/>
    <property type="molecule type" value="Genomic_DNA"/>
</dbReference>
<dbReference type="AlphaFoldDB" id="A0A3S1FEC8"/>
<evidence type="ECO:0000256" key="1">
    <source>
        <dbReference type="SAM" id="MobiDB-lite"/>
    </source>
</evidence>
<feature type="compositionally biased region" description="Polar residues" evidence="1">
    <location>
        <begin position="30"/>
        <end position="45"/>
    </location>
</feature>
<sequence length="60" mass="6474">MPMMIFILASGYLLTIYLLLALARRTGQKNASGSVTLPSTESYTQEAAVPPKVTEVSSVR</sequence>
<evidence type="ECO:0000313" key="2">
    <source>
        <dbReference type="EMBL" id="RUR76494.1"/>
    </source>
</evidence>
<dbReference type="Proteomes" id="UP000268857">
    <property type="component" value="Unassembled WGS sequence"/>
</dbReference>
<comment type="caution">
    <text evidence="2">The sequence shown here is derived from an EMBL/GenBank/DDBJ whole genome shotgun (WGS) entry which is preliminary data.</text>
</comment>
<organism evidence="2 3">
    <name type="scientific">Chlorogloeopsis fritschii PCC 6912</name>
    <dbReference type="NCBI Taxonomy" id="211165"/>
    <lineage>
        <taxon>Bacteria</taxon>
        <taxon>Bacillati</taxon>
        <taxon>Cyanobacteriota</taxon>
        <taxon>Cyanophyceae</taxon>
        <taxon>Nostocales</taxon>
        <taxon>Chlorogloeopsidaceae</taxon>
        <taxon>Chlorogloeopsis</taxon>
    </lineage>
</organism>
<gene>
    <name evidence="2" type="ORF">PCC6912_42820</name>
</gene>
<evidence type="ECO:0000313" key="3">
    <source>
        <dbReference type="Proteomes" id="UP000268857"/>
    </source>
</evidence>
<reference evidence="2 3" key="1">
    <citation type="journal article" date="2019" name="Genome Biol. Evol.">
        <title>Day and night: Metabolic profiles and evolutionary relationships of six axenic non-marine cyanobacteria.</title>
        <authorList>
            <person name="Will S.E."/>
            <person name="Henke P."/>
            <person name="Boedeker C."/>
            <person name="Huang S."/>
            <person name="Brinkmann H."/>
            <person name="Rohde M."/>
            <person name="Jarek M."/>
            <person name="Friedl T."/>
            <person name="Seufert S."/>
            <person name="Schumacher M."/>
            <person name="Overmann J."/>
            <person name="Neumann-Schaal M."/>
            <person name="Petersen J."/>
        </authorList>
    </citation>
    <scope>NUCLEOTIDE SEQUENCE [LARGE SCALE GENOMIC DNA]</scope>
    <source>
        <strain evidence="2 3">PCC 6912</strain>
    </source>
</reference>
<proteinExistence type="predicted"/>
<name>A0A3S1FEC8_CHLFR</name>
<accession>A0A3S1FEC8</accession>
<feature type="region of interest" description="Disordered" evidence="1">
    <location>
        <begin position="30"/>
        <end position="60"/>
    </location>
</feature>
<keyword evidence="3" id="KW-1185">Reference proteome</keyword>
<protein>
    <submittedName>
        <fullName evidence="2">Uncharacterized protein</fullName>
    </submittedName>
</protein>